<dbReference type="GO" id="GO:0005829">
    <property type="term" value="C:cytosol"/>
    <property type="evidence" value="ECO:0007669"/>
    <property type="project" value="TreeGrafter"/>
</dbReference>
<feature type="signal peptide" evidence="1">
    <location>
        <begin position="1"/>
        <end position="21"/>
    </location>
</feature>
<accession>A0A5M8QTV3</accession>
<reference evidence="3 4" key="1">
    <citation type="submission" date="2019-05" db="EMBL/GenBank/DDBJ databases">
        <authorList>
            <person name="Qu J.-H."/>
        </authorList>
    </citation>
    <scope>NUCLEOTIDE SEQUENCE [LARGE SCALE GENOMIC DNA]</scope>
    <source>
        <strain evidence="3 4">NS28</strain>
    </source>
</reference>
<evidence type="ECO:0000256" key="1">
    <source>
        <dbReference type="SAM" id="SignalP"/>
    </source>
</evidence>
<feature type="chain" id="PRO_5024344678" evidence="1">
    <location>
        <begin position="22"/>
        <end position="303"/>
    </location>
</feature>
<keyword evidence="3" id="KW-0378">Hydrolase</keyword>
<dbReference type="EMBL" id="VBSN01000050">
    <property type="protein sequence ID" value="KAA6438056.1"/>
    <property type="molecule type" value="Genomic_DNA"/>
</dbReference>
<dbReference type="Pfam" id="PF07859">
    <property type="entry name" value="Abhydrolase_3"/>
    <property type="match status" value="1"/>
</dbReference>
<dbReference type="GO" id="GO:0004771">
    <property type="term" value="F:sterol ester esterase activity"/>
    <property type="evidence" value="ECO:0007669"/>
    <property type="project" value="TreeGrafter"/>
</dbReference>
<dbReference type="OrthoDB" id="9815425at2"/>
<protein>
    <submittedName>
        <fullName evidence="3">Alpha/beta hydrolase</fullName>
    </submittedName>
</protein>
<sequence>MKTIFKSYLSLSMLLISITSAAAQSTIADSTMAQITQERTFYETLGKIYPPESSVTVNETTIAGVKSYWFNENLIRQKHIVVYLHGGVYALGSINSYRAMISHLAKTLGLPILYVEYSLAPERPFPAAKNEIFGVYSSLREKYPDHQFTVIGDSAGGGLAITLVHDCMDSNVALPNSLALISPWVDLKTKNNSYVTRQALDPILSKKMLHDHALLYAPDDLKEADPSELKFKQFPPVIILVGTDEVLNDDSKNFYGYIQPIQAKSKLKEFQGQKHVWLISNIGSKESVEAMNDIKEFISTETF</sequence>
<dbReference type="GO" id="GO:0019433">
    <property type="term" value="P:triglyceride catabolic process"/>
    <property type="evidence" value="ECO:0007669"/>
    <property type="project" value="TreeGrafter"/>
</dbReference>
<name>A0A5M8QTV3_9BACT</name>
<dbReference type="Proteomes" id="UP000323994">
    <property type="component" value="Unassembled WGS sequence"/>
</dbReference>
<organism evidence="3 4">
    <name type="scientific">Dyadobacter flavalbus</name>
    <dbReference type="NCBI Taxonomy" id="2579942"/>
    <lineage>
        <taxon>Bacteria</taxon>
        <taxon>Pseudomonadati</taxon>
        <taxon>Bacteroidota</taxon>
        <taxon>Cytophagia</taxon>
        <taxon>Cytophagales</taxon>
        <taxon>Spirosomataceae</taxon>
        <taxon>Dyadobacter</taxon>
    </lineage>
</organism>
<evidence type="ECO:0000313" key="3">
    <source>
        <dbReference type="EMBL" id="KAA6438056.1"/>
    </source>
</evidence>
<dbReference type="GO" id="GO:0004806">
    <property type="term" value="F:triacylglycerol lipase activity"/>
    <property type="evidence" value="ECO:0007669"/>
    <property type="project" value="TreeGrafter"/>
</dbReference>
<dbReference type="PANTHER" id="PTHR23025:SF3">
    <property type="entry name" value="HORMONE-SENSITIVE LIPASE"/>
    <property type="match status" value="1"/>
</dbReference>
<keyword evidence="1" id="KW-0732">Signal</keyword>
<dbReference type="InterPro" id="IPR029058">
    <property type="entry name" value="AB_hydrolase_fold"/>
</dbReference>
<dbReference type="RefSeq" id="WP_139013540.1">
    <property type="nucleotide sequence ID" value="NZ_VBSN01000050.1"/>
</dbReference>
<dbReference type="AlphaFoldDB" id="A0A5M8QTV3"/>
<evidence type="ECO:0000313" key="4">
    <source>
        <dbReference type="Proteomes" id="UP000323994"/>
    </source>
</evidence>
<keyword evidence="4" id="KW-1185">Reference proteome</keyword>
<dbReference type="Gene3D" id="3.40.50.1820">
    <property type="entry name" value="alpha/beta hydrolase"/>
    <property type="match status" value="1"/>
</dbReference>
<feature type="domain" description="Alpha/beta hydrolase fold-3" evidence="2">
    <location>
        <begin position="81"/>
        <end position="278"/>
    </location>
</feature>
<dbReference type="InterPro" id="IPR013094">
    <property type="entry name" value="AB_hydrolase_3"/>
</dbReference>
<dbReference type="PANTHER" id="PTHR23025">
    <property type="entry name" value="TRIACYLGLYCEROL LIPASE"/>
    <property type="match status" value="1"/>
</dbReference>
<comment type="caution">
    <text evidence="3">The sequence shown here is derived from an EMBL/GenBank/DDBJ whole genome shotgun (WGS) entry which is preliminary data.</text>
</comment>
<gene>
    <name evidence="3" type="ORF">FEM33_18765</name>
</gene>
<dbReference type="SUPFAM" id="SSF53474">
    <property type="entry name" value="alpha/beta-Hydrolases"/>
    <property type="match status" value="1"/>
</dbReference>
<proteinExistence type="predicted"/>
<evidence type="ECO:0000259" key="2">
    <source>
        <dbReference type="Pfam" id="PF07859"/>
    </source>
</evidence>